<name>A0A371DVU5_9APHY</name>
<evidence type="ECO:0000313" key="1">
    <source>
        <dbReference type="EMBL" id="RDX56672.1"/>
    </source>
</evidence>
<reference evidence="1 2" key="1">
    <citation type="journal article" date="2018" name="Biotechnol. Biofuels">
        <title>Integrative visual omics of the white-rot fungus Polyporus brumalis exposes the biotechnological potential of its oxidative enzymes for delignifying raw plant biomass.</title>
        <authorList>
            <person name="Miyauchi S."/>
            <person name="Rancon A."/>
            <person name="Drula E."/>
            <person name="Hage H."/>
            <person name="Chaduli D."/>
            <person name="Favel A."/>
            <person name="Grisel S."/>
            <person name="Henrissat B."/>
            <person name="Herpoel-Gimbert I."/>
            <person name="Ruiz-Duenas F.J."/>
            <person name="Chevret D."/>
            <person name="Hainaut M."/>
            <person name="Lin J."/>
            <person name="Wang M."/>
            <person name="Pangilinan J."/>
            <person name="Lipzen A."/>
            <person name="Lesage-Meessen L."/>
            <person name="Navarro D."/>
            <person name="Riley R."/>
            <person name="Grigoriev I.V."/>
            <person name="Zhou S."/>
            <person name="Raouche S."/>
            <person name="Rosso M.N."/>
        </authorList>
    </citation>
    <scope>NUCLEOTIDE SEQUENCE [LARGE SCALE GENOMIC DNA]</scope>
    <source>
        <strain evidence="1 2">BRFM 1820</strain>
    </source>
</reference>
<evidence type="ECO:0000313" key="2">
    <source>
        <dbReference type="Proteomes" id="UP000256964"/>
    </source>
</evidence>
<protein>
    <submittedName>
        <fullName evidence="1">Uncharacterized protein</fullName>
    </submittedName>
</protein>
<proteinExistence type="predicted"/>
<accession>A0A371DVU5</accession>
<gene>
    <name evidence="1" type="ORF">OH76DRAFT_406511</name>
</gene>
<sequence length="218" mass="24307">MRPCSYGMAAAVGKGIICSNWDNDGDNNPPGIASGFVDHRCNEGPRSAMFKCTPTRRCWEDSQEGQAGSTIVVRARGLLPFAVRGATEDREEMYPIRAGAVDGERRRVTGRVEDSMGDPRRGTLCGAAGRSVSCVGLERVAVLQQLPQEDGQLTQPMQGCRDECTEEAWREISVPYWAKTIAPDVNMLHRPRRRNKQQRRAFSGRTDEDIIARRRTLR</sequence>
<dbReference type="Proteomes" id="UP000256964">
    <property type="component" value="Unassembled WGS sequence"/>
</dbReference>
<keyword evidence="2" id="KW-1185">Reference proteome</keyword>
<organism evidence="1 2">
    <name type="scientific">Lentinus brumalis</name>
    <dbReference type="NCBI Taxonomy" id="2498619"/>
    <lineage>
        <taxon>Eukaryota</taxon>
        <taxon>Fungi</taxon>
        <taxon>Dikarya</taxon>
        <taxon>Basidiomycota</taxon>
        <taxon>Agaricomycotina</taxon>
        <taxon>Agaricomycetes</taxon>
        <taxon>Polyporales</taxon>
        <taxon>Polyporaceae</taxon>
        <taxon>Lentinus</taxon>
    </lineage>
</organism>
<dbReference type="AlphaFoldDB" id="A0A371DVU5"/>
<dbReference type="EMBL" id="KZ857380">
    <property type="protein sequence ID" value="RDX56672.1"/>
    <property type="molecule type" value="Genomic_DNA"/>
</dbReference>